<dbReference type="Gene3D" id="3.40.33.10">
    <property type="entry name" value="CAP"/>
    <property type="match status" value="1"/>
</dbReference>
<dbReference type="InterPro" id="IPR035940">
    <property type="entry name" value="CAP_sf"/>
</dbReference>
<dbReference type="SUPFAM" id="SSF55797">
    <property type="entry name" value="PR-1-like"/>
    <property type="match status" value="1"/>
</dbReference>
<dbReference type="SMART" id="SM00198">
    <property type="entry name" value="SCP"/>
    <property type="match status" value="1"/>
</dbReference>
<organism evidence="2 3">
    <name type="scientific">Necator americanus</name>
    <name type="common">Human hookworm</name>
    <dbReference type="NCBI Taxonomy" id="51031"/>
    <lineage>
        <taxon>Eukaryota</taxon>
        <taxon>Metazoa</taxon>
        <taxon>Ecdysozoa</taxon>
        <taxon>Nematoda</taxon>
        <taxon>Chromadorea</taxon>
        <taxon>Rhabditida</taxon>
        <taxon>Rhabditina</taxon>
        <taxon>Rhabditomorpha</taxon>
        <taxon>Strongyloidea</taxon>
        <taxon>Ancylostomatidae</taxon>
        <taxon>Bunostominae</taxon>
        <taxon>Necator</taxon>
    </lineage>
</organism>
<accession>A0ABR1BWD2</accession>
<dbReference type="InterPro" id="IPR001283">
    <property type="entry name" value="CRISP-related"/>
</dbReference>
<gene>
    <name evidence="2" type="primary">Necator_chrI.g3358</name>
    <name evidence="2" type="ORF">RB195_007229</name>
</gene>
<proteinExistence type="predicted"/>
<dbReference type="PANTHER" id="PTHR10334">
    <property type="entry name" value="CYSTEINE-RICH SECRETORY PROTEIN-RELATED"/>
    <property type="match status" value="1"/>
</dbReference>
<evidence type="ECO:0000313" key="2">
    <source>
        <dbReference type="EMBL" id="KAK6730633.1"/>
    </source>
</evidence>
<comment type="caution">
    <text evidence="2">The sequence shown here is derived from an EMBL/GenBank/DDBJ whole genome shotgun (WGS) entry which is preliminary data.</text>
</comment>
<name>A0ABR1BWD2_NECAM</name>
<keyword evidence="3" id="KW-1185">Reference proteome</keyword>
<reference evidence="2 3" key="1">
    <citation type="submission" date="2023-08" db="EMBL/GenBank/DDBJ databases">
        <title>A Necator americanus chromosomal reference genome.</title>
        <authorList>
            <person name="Ilik V."/>
            <person name="Petrzelkova K.J."/>
            <person name="Pardy F."/>
            <person name="Fuh T."/>
            <person name="Niatou-Singa F.S."/>
            <person name="Gouil Q."/>
            <person name="Baker L."/>
            <person name="Ritchie M.E."/>
            <person name="Jex A.R."/>
            <person name="Gazzola D."/>
            <person name="Li H."/>
            <person name="Toshio Fujiwara R."/>
            <person name="Zhan B."/>
            <person name="Aroian R.V."/>
            <person name="Pafco B."/>
            <person name="Schwarz E.M."/>
        </authorList>
    </citation>
    <scope>NUCLEOTIDE SEQUENCE [LARGE SCALE GENOMIC DNA]</scope>
    <source>
        <strain evidence="2 3">Aroian</strain>
        <tissue evidence="2">Whole animal</tissue>
    </source>
</reference>
<dbReference type="InterPro" id="IPR014044">
    <property type="entry name" value="CAP_dom"/>
</dbReference>
<evidence type="ECO:0000313" key="3">
    <source>
        <dbReference type="Proteomes" id="UP001303046"/>
    </source>
</evidence>
<sequence>MLVIAAGEDINPLIKSSHVFLPQLLPQRLSIGGIPNTFEKEYFQFSLDEFKGITHESEHTVKAHNLKGQLPEGSMESLATTIRFLTLNCRTLSSELQQAALSRLLRYLCVPFAALQEIRMRDPPVISIKNYTIYCGDADENKSYNCTAETSANNWAVQCQNRDSGTTIYAETRYIFQGTTAAKDTITRTAINSWRDEVNTGSLPPAGTKPQNIYQTNLGIKNFAKMVWDTETGVGCSINRCSSFTNVVCHFTPRGDVAGTPIYKTAVCLPSDMNLVLSSGIGGTETELRVKVKDFHLTELGKKQSHPGPPQDSTQAVLPGYWFLSASSGMMLDEFIDAHLSPVHEPLWGQRLLSATLWTVSLANMSVSGSQLRRSDFH</sequence>
<dbReference type="EMBL" id="JAVFWL010000001">
    <property type="protein sequence ID" value="KAK6730633.1"/>
    <property type="molecule type" value="Genomic_DNA"/>
</dbReference>
<dbReference type="CDD" id="cd05380">
    <property type="entry name" value="CAP_euk"/>
    <property type="match status" value="1"/>
</dbReference>
<dbReference type="Pfam" id="PF00188">
    <property type="entry name" value="CAP"/>
    <property type="match status" value="1"/>
</dbReference>
<feature type="domain" description="SCP" evidence="1">
    <location>
        <begin position="127"/>
        <end position="259"/>
    </location>
</feature>
<evidence type="ECO:0000259" key="1">
    <source>
        <dbReference type="SMART" id="SM00198"/>
    </source>
</evidence>
<protein>
    <recommendedName>
        <fullName evidence="1">SCP domain-containing protein</fullName>
    </recommendedName>
</protein>
<dbReference type="Proteomes" id="UP001303046">
    <property type="component" value="Unassembled WGS sequence"/>
</dbReference>